<proteinExistence type="predicted"/>
<evidence type="ECO:0000313" key="1">
    <source>
        <dbReference type="EMBL" id="KAA8521615.1"/>
    </source>
</evidence>
<name>A0A5J4ZSB4_9ASTE</name>
<protein>
    <submittedName>
        <fullName evidence="1">Uncharacterized protein</fullName>
    </submittedName>
</protein>
<dbReference type="EMBL" id="CM018048">
    <property type="protein sequence ID" value="KAA8521615.1"/>
    <property type="molecule type" value="Genomic_DNA"/>
</dbReference>
<keyword evidence="2" id="KW-1185">Reference proteome</keyword>
<organism evidence="1 2">
    <name type="scientific">Nyssa sinensis</name>
    <dbReference type="NCBI Taxonomy" id="561372"/>
    <lineage>
        <taxon>Eukaryota</taxon>
        <taxon>Viridiplantae</taxon>
        <taxon>Streptophyta</taxon>
        <taxon>Embryophyta</taxon>
        <taxon>Tracheophyta</taxon>
        <taxon>Spermatophyta</taxon>
        <taxon>Magnoliopsida</taxon>
        <taxon>eudicotyledons</taxon>
        <taxon>Gunneridae</taxon>
        <taxon>Pentapetalae</taxon>
        <taxon>asterids</taxon>
        <taxon>Cornales</taxon>
        <taxon>Nyssaceae</taxon>
        <taxon>Nyssa</taxon>
    </lineage>
</organism>
<evidence type="ECO:0000313" key="2">
    <source>
        <dbReference type="Proteomes" id="UP000325577"/>
    </source>
</evidence>
<dbReference type="Proteomes" id="UP000325577">
    <property type="component" value="Linkage Group LG5"/>
</dbReference>
<sequence length="116" mass="12282">MGREKTEAAVVGGGIMSIAVAFRVSKLESETGDRGKGQRSSDECSTEKEIEAIGAVVGGPASVLEIERSKGTTLAVEMTLSWRILCWVKSLLGLLVLDLPAASWSCRSKLEATVVD</sequence>
<accession>A0A5J4ZSB4</accession>
<gene>
    <name evidence="1" type="ORF">F0562_012288</name>
</gene>
<dbReference type="AlphaFoldDB" id="A0A5J4ZSB4"/>
<reference evidence="1 2" key="1">
    <citation type="submission" date="2019-09" db="EMBL/GenBank/DDBJ databases">
        <title>A chromosome-level genome assembly of the Chinese tupelo Nyssa sinensis.</title>
        <authorList>
            <person name="Yang X."/>
            <person name="Kang M."/>
            <person name="Yang Y."/>
            <person name="Xiong H."/>
            <person name="Wang M."/>
            <person name="Zhang Z."/>
            <person name="Wang Z."/>
            <person name="Wu H."/>
            <person name="Ma T."/>
            <person name="Liu J."/>
            <person name="Xi Z."/>
        </authorList>
    </citation>
    <scope>NUCLEOTIDE SEQUENCE [LARGE SCALE GENOMIC DNA]</scope>
    <source>
        <strain evidence="1">J267</strain>
        <tissue evidence="1">Leaf</tissue>
    </source>
</reference>